<evidence type="ECO:0000256" key="2">
    <source>
        <dbReference type="ARBA" id="ARBA00004141"/>
    </source>
</evidence>
<dbReference type="RefSeq" id="WP_101266479.1">
    <property type="nucleotide sequence ID" value="NZ_NWTK01000006.1"/>
</dbReference>
<dbReference type="PANTHER" id="PTHR47354:SF8">
    <property type="entry name" value="1,2-PHENYLACETYL-COA EPOXIDASE, SUBUNIT E"/>
    <property type="match status" value="1"/>
</dbReference>
<feature type="transmembrane region" description="Helical" evidence="13">
    <location>
        <begin position="193"/>
        <end position="214"/>
    </location>
</feature>
<evidence type="ECO:0000313" key="15">
    <source>
        <dbReference type="EMBL" id="PKR54094.1"/>
    </source>
</evidence>
<keyword evidence="6" id="KW-0479">Metal-binding</keyword>
<dbReference type="InterPro" id="IPR017938">
    <property type="entry name" value="Riboflavin_synthase-like_b-brl"/>
</dbReference>
<dbReference type="InterPro" id="IPR013112">
    <property type="entry name" value="FAD-bd_8"/>
</dbReference>
<evidence type="ECO:0000256" key="8">
    <source>
        <dbReference type="ARBA" id="ARBA00022989"/>
    </source>
</evidence>
<dbReference type="PROSITE" id="PS51384">
    <property type="entry name" value="FAD_FR"/>
    <property type="match status" value="1"/>
</dbReference>
<dbReference type="PANTHER" id="PTHR47354">
    <property type="entry name" value="NADH OXIDOREDUCTASE HCR"/>
    <property type="match status" value="1"/>
</dbReference>
<dbReference type="GO" id="GO:0046872">
    <property type="term" value="F:metal ion binding"/>
    <property type="evidence" value="ECO:0007669"/>
    <property type="project" value="UniProtKB-KW"/>
</dbReference>
<sequence>MRNIKWIFCVFLLGVSGLWVAEHPDFWAQDNIILVRNQVLQLTGLTAISLMSLIMILATRPKWLEPYLGGLDKTYRLHKWLGIAALVMAVTHWLWVEGPKWLKGLGLLNVSRPPRPSQEGWDALQKFLMSQRHLAEDIGEWSFYIAAALMVVALVKLVPYRWFAKTHKFIACAYLALVFHALVLFNYDDWAGPGGVLLALFLAAGAYSAVLVLAGRVGRKATTTATLEKTEYFPAIKSLEITLKVGQNWHGHRAGQFAFITFDEQEGAHPFTIASPWDEGDRRLKVLVKALGDYTRTLPSHLTSGTRARIEGPYGAFTFDATGTRQVWVSGGIGITPFLARLKELAHLPEGQRQNIDLYHSIPVEDEKLSARLKLLAQQAGVRLHIIIDGRDDLLTGERLRRDVADWKTASFWFCGPRNFGAALYRDLTGHGLPSAHFHQELFEFR</sequence>
<dbReference type="EMBL" id="NWTK01000006">
    <property type="protein sequence ID" value="PKR54094.1"/>
    <property type="molecule type" value="Genomic_DNA"/>
</dbReference>
<keyword evidence="10" id="KW-0408">Iron</keyword>
<feature type="transmembrane region" description="Helical" evidence="13">
    <location>
        <begin position="80"/>
        <end position="96"/>
    </location>
</feature>
<dbReference type="InterPro" id="IPR017927">
    <property type="entry name" value="FAD-bd_FR_type"/>
</dbReference>
<dbReference type="Proteomes" id="UP000233597">
    <property type="component" value="Unassembled WGS sequence"/>
</dbReference>
<comment type="caution">
    <text evidence="15">The sequence shown here is derived from an EMBL/GenBank/DDBJ whole genome shotgun (WGS) entry which is preliminary data.</text>
</comment>
<dbReference type="Gene3D" id="2.40.30.10">
    <property type="entry name" value="Translation factors"/>
    <property type="match status" value="1"/>
</dbReference>
<gene>
    <name evidence="15" type="ORF">COO20_11135</name>
</gene>
<feature type="transmembrane region" description="Helical" evidence="13">
    <location>
        <begin position="170"/>
        <end position="187"/>
    </location>
</feature>
<dbReference type="SUPFAM" id="SSF63380">
    <property type="entry name" value="Riboflavin synthase domain-like"/>
    <property type="match status" value="1"/>
</dbReference>
<evidence type="ECO:0000256" key="5">
    <source>
        <dbReference type="ARBA" id="ARBA00022714"/>
    </source>
</evidence>
<accession>A0A2N3KU32</accession>
<proteinExistence type="predicted"/>
<name>A0A2N3KU32_9PROT</name>
<evidence type="ECO:0000256" key="1">
    <source>
        <dbReference type="ARBA" id="ARBA00001974"/>
    </source>
</evidence>
<dbReference type="GO" id="GO:0050660">
    <property type="term" value="F:flavin adenine dinucleotide binding"/>
    <property type="evidence" value="ECO:0007669"/>
    <property type="project" value="TreeGrafter"/>
</dbReference>
<dbReference type="AlphaFoldDB" id="A0A2N3KU32"/>
<dbReference type="GO" id="GO:0016020">
    <property type="term" value="C:membrane"/>
    <property type="evidence" value="ECO:0007669"/>
    <property type="project" value="UniProtKB-SubCell"/>
</dbReference>
<organism evidence="15 16">
    <name type="scientific">Thalassospira marina</name>
    <dbReference type="NCBI Taxonomy" id="2048283"/>
    <lineage>
        <taxon>Bacteria</taxon>
        <taxon>Pseudomonadati</taxon>
        <taxon>Pseudomonadota</taxon>
        <taxon>Alphaproteobacteria</taxon>
        <taxon>Rhodospirillales</taxon>
        <taxon>Thalassospiraceae</taxon>
        <taxon>Thalassospira</taxon>
    </lineage>
</organism>
<keyword evidence="8 13" id="KW-1133">Transmembrane helix</keyword>
<keyword evidence="9" id="KW-0560">Oxidoreductase</keyword>
<keyword evidence="4 13" id="KW-0812">Transmembrane</keyword>
<comment type="subcellular location">
    <subcellularLocation>
        <location evidence="2">Membrane</location>
        <topology evidence="2">Multi-pass membrane protein</topology>
    </subcellularLocation>
</comment>
<evidence type="ECO:0000256" key="4">
    <source>
        <dbReference type="ARBA" id="ARBA00022692"/>
    </source>
</evidence>
<keyword evidence="11" id="KW-0411">Iron-sulfur</keyword>
<evidence type="ECO:0000313" key="16">
    <source>
        <dbReference type="Proteomes" id="UP000233597"/>
    </source>
</evidence>
<feature type="domain" description="FAD-binding FR-type" evidence="14">
    <location>
        <begin position="216"/>
        <end position="320"/>
    </location>
</feature>
<evidence type="ECO:0000256" key="10">
    <source>
        <dbReference type="ARBA" id="ARBA00023004"/>
    </source>
</evidence>
<evidence type="ECO:0000256" key="13">
    <source>
        <dbReference type="SAM" id="Phobius"/>
    </source>
</evidence>
<evidence type="ECO:0000256" key="11">
    <source>
        <dbReference type="ARBA" id="ARBA00023014"/>
    </source>
</evidence>
<evidence type="ECO:0000256" key="7">
    <source>
        <dbReference type="ARBA" id="ARBA00022827"/>
    </source>
</evidence>
<dbReference type="Pfam" id="PF08022">
    <property type="entry name" value="FAD_binding_8"/>
    <property type="match status" value="1"/>
</dbReference>
<feature type="transmembrane region" description="Helical" evidence="13">
    <location>
        <begin position="41"/>
        <end position="59"/>
    </location>
</feature>
<dbReference type="CDD" id="cd06198">
    <property type="entry name" value="FNR_like_3"/>
    <property type="match status" value="1"/>
</dbReference>
<evidence type="ECO:0000256" key="6">
    <source>
        <dbReference type="ARBA" id="ARBA00022723"/>
    </source>
</evidence>
<dbReference type="GO" id="GO:0051537">
    <property type="term" value="F:2 iron, 2 sulfur cluster binding"/>
    <property type="evidence" value="ECO:0007669"/>
    <property type="project" value="UniProtKB-KW"/>
</dbReference>
<evidence type="ECO:0000259" key="14">
    <source>
        <dbReference type="PROSITE" id="PS51384"/>
    </source>
</evidence>
<protein>
    <submittedName>
        <fullName evidence="15">Iron reductase</fullName>
    </submittedName>
</protein>
<feature type="transmembrane region" description="Helical" evidence="13">
    <location>
        <begin position="141"/>
        <end position="158"/>
    </location>
</feature>
<keyword evidence="7" id="KW-0274">FAD</keyword>
<dbReference type="InterPro" id="IPR013130">
    <property type="entry name" value="Fe3_Rdtase_TM_dom"/>
</dbReference>
<evidence type="ECO:0000256" key="12">
    <source>
        <dbReference type="ARBA" id="ARBA00023136"/>
    </source>
</evidence>
<comment type="cofactor">
    <cofactor evidence="1">
        <name>FAD</name>
        <dbReference type="ChEBI" id="CHEBI:57692"/>
    </cofactor>
</comment>
<keyword evidence="12 13" id="KW-0472">Membrane</keyword>
<dbReference type="SUPFAM" id="SSF52343">
    <property type="entry name" value="Ferredoxin reductase-like, C-terminal NADP-linked domain"/>
    <property type="match status" value="1"/>
</dbReference>
<dbReference type="GO" id="GO:0016491">
    <property type="term" value="F:oxidoreductase activity"/>
    <property type="evidence" value="ECO:0007669"/>
    <property type="project" value="UniProtKB-KW"/>
</dbReference>
<dbReference type="PRINTS" id="PR00409">
    <property type="entry name" value="PHDIOXRDTASE"/>
</dbReference>
<dbReference type="InterPro" id="IPR039261">
    <property type="entry name" value="FNR_nucleotide-bd"/>
</dbReference>
<keyword evidence="5" id="KW-0001">2Fe-2S</keyword>
<dbReference type="Gene3D" id="3.40.50.80">
    <property type="entry name" value="Nucleotide-binding domain of ferredoxin-NADP reductase (FNR) module"/>
    <property type="match status" value="1"/>
</dbReference>
<dbReference type="OrthoDB" id="9792185at2"/>
<evidence type="ECO:0000256" key="3">
    <source>
        <dbReference type="ARBA" id="ARBA00022630"/>
    </source>
</evidence>
<keyword evidence="3" id="KW-0285">Flavoprotein</keyword>
<dbReference type="InterPro" id="IPR050415">
    <property type="entry name" value="MRET"/>
</dbReference>
<dbReference type="Pfam" id="PF01794">
    <property type="entry name" value="Ferric_reduct"/>
    <property type="match status" value="1"/>
</dbReference>
<evidence type="ECO:0000256" key="9">
    <source>
        <dbReference type="ARBA" id="ARBA00023002"/>
    </source>
</evidence>
<reference evidence="15 16" key="1">
    <citation type="submission" date="2017-09" db="EMBL/GenBank/DDBJ databases">
        <title>Biodiversity and function of Thalassospira species in the particle-attached aromatic-hydrocarbon-degrading consortia from the surface seawater of the South China Sea.</title>
        <authorList>
            <person name="Dong C."/>
            <person name="Liu R."/>
            <person name="Shao Z."/>
        </authorList>
    </citation>
    <scope>NUCLEOTIDE SEQUENCE [LARGE SCALE GENOMIC DNA]</scope>
    <source>
        <strain evidence="15 16">CSC1P2</strain>
    </source>
</reference>